<sequence length="79" mass="9241">MLWILKYDNGYTKCIKPLQALYFLLKVWYNVISFSLGKPVRIPAWLTQGESASKNFKPAYHCGFCFDEYHNLFYTGYAG</sequence>
<comment type="caution">
    <text evidence="1">The sequence shown here is derived from an EMBL/GenBank/DDBJ whole genome shotgun (WGS) entry which is preliminary data.</text>
</comment>
<dbReference type="Proteomes" id="UP000236846">
    <property type="component" value="Unassembled WGS sequence"/>
</dbReference>
<reference evidence="1 2" key="1">
    <citation type="submission" date="2017-09" db="EMBL/GenBank/DDBJ databases">
        <title>Depth-based differentiation of microbial function through sediment-hosted aquifers and enrichment of novel symbionts in the deep terrestrial subsurface.</title>
        <authorList>
            <person name="Probst A.J."/>
            <person name="Ladd B."/>
            <person name="Jarett J.K."/>
            <person name="Geller-Mcgrath D.E."/>
            <person name="Sieber C.M."/>
            <person name="Emerson J.B."/>
            <person name="Anantharaman K."/>
            <person name="Thomas B.C."/>
            <person name="Malmstrom R."/>
            <person name="Stieglmeier M."/>
            <person name="Klingl A."/>
            <person name="Woyke T."/>
            <person name="Ryan C.M."/>
            <person name="Banfield J.F."/>
        </authorList>
    </citation>
    <scope>NUCLEOTIDE SEQUENCE [LARGE SCALE GENOMIC DNA]</scope>
    <source>
        <strain evidence="1">CG11_big_fil_rev_8_21_14_0_20_43_10</strain>
    </source>
</reference>
<gene>
    <name evidence="1" type="ORF">COV41_02980</name>
</gene>
<dbReference type="AlphaFoldDB" id="A0A2H0PV78"/>
<evidence type="ECO:0000313" key="1">
    <source>
        <dbReference type="EMBL" id="PIR25406.1"/>
    </source>
</evidence>
<accession>A0A2H0PV78</accession>
<name>A0A2H0PV78_9BACT</name>
<protein>
    <submittedName>
        <fullName evidence="1">Uncharacterized protein</fullName>
    </submittedName>
</protein>
<proteinExistence type="predicted"/>
<evidence type="ECO:0000313" key="2">
    <source>
        <dbReference type="Proteomes" id="UP000236846"/>
    </source>
</evidence>
<dbReference type="EMBL" id="PCXE01000058">
    <property type="protein sequence ID" value="PIR25406.1"/>
    <property type="molecule type" value="Genomic_DNA"/>
</dbReference>
<organism evidence="1 2">
    <name type="scientific">Candidatus Brennerbacteria bacterium CG11_big_fil_rev_8_21_14_0_20_43_10</name>
    <dbReference type="NCBI Taxonomy" id="1974523"/>
    <lineage>
        <taxon>Bacteria</taxon>
        <taxon>Candidatus Brenneribacteriota</taxon>
    </lineage>
</organism>